<protein>
    <submittedName>
        <fullName evidence="2">Uncharacterized protein</fullName>
    </submittedName>
</protein>
<organism evidence="2 3">
    <name type="scientific">Actinidia rufa</name>
    <dbReference type="NCBI Taxonomy" id="165716"/>
    <lineage>
        <taxon>Eukaryota</taxon>
        <taxon>Viridiplantae</taxon>
        <taxon>Streptophyta</taxon>
        <taxon>Embryophyta</taxon>
        <taxon>Tracheophyta</taxon>
        <taxon>Spermatophyta</taxon>
        <taxon>Magnoliopsida</taxon>
        <taxon>eudicotyledons</taxon>
        <taxon>Gunneridae</taxon>
        <taxon>Pentapetalae</taxon>
        <taxon>asterids</taxon>
        <taxon>Ericales</taxon>
        <taxon>Actinidiaceae</taxon>
        <taxon>Actinidia</taxon>
    </lineage>
</organism>
<evidence type="ECO:0000313" key="3">
    <source>
        <dbReference type="Proteomes" id="UP000585474"/>
    </source>
</evidence>
<accession>A0A7J0GKQ2</accession>
<comment type="caution">
    <text evidence="2">The sequence shown here is derived from an EMBL/GenBank/DDBJ whole genome shotgun (WGS) entry which is preliminary data.</text>
</comment>
<evidence type="ECO:0000256" key="1">
    <source>
        <dbReference type="SAM" id="MobiDB-lite"/>
    </source>
</evidence>
<reference evidence="2 3" key="1">
    <citation type="submission" date="2019-07" db="EMBL/GenBank/DDBJ databases">
        <title>De Novo Assembly of kiwifruit Actinidia rufa.</title>
        <authorList>
            <person name="Sugita-Konishi S."/>
            <person name="Sato K."/>
            <person name="Mori E."/>
            <person name="Abe Y."/>
            <person name="Kisaki G."/>
            <person name="Hamano K."/>
            <person name="Suezawa K."/>
            <person name="Otani M."/>
            <person name="Fukuda T."/>
            <person name="Manabe T."/>
            <person name="Gomi K."/>
            <person name="Tabuchi M."/>
            <person name="Akimitsu K."/>
            <person name="Kataoka I."/>
        </authorList>
    </citation>
    <scope>NUCLEOTIDE SEQUENCE [LARGE SCALE GENOMIC DNA]</scope>
    <source>
        <strain evidence="3">cv. Fuchu</strain>
    </source>
</reference>
<name>A0A7J0GKQ2_9ERIC</name>
<dbReference type="EMBL" id="BJWL01000022">
    <property type="protein sequence ID" value="GFZ11397.1"/>
    <property type="molecule type" value="Genomic_DNA"/>
</dbReference>
<proteinExistence type="predicted"/>
<feature type="region of interest" description="Disordered" evidence="1">
    <location>
        <begin position="1"/>
        <end position="22"/>
    </location>
</feature>
<gene>
    <name evidence="2" type="ORF">Acr_22g0007950</name>
</gene>
<sequence>MTSPNLARSGNPDELSLQNKLGGPLCQSSVRTSFDTGLARAEVPTSYRHGASSKTLCAGTRPHAQMETPAVDGKLPATLQRHDRVSHPLTDTASIESRAELRRGIASQLLGRSELPTQPQNCPRVSTLDFLSSFRVTTTPHFLKIASGSR</sequence>
<dbReference type="Proteomes" id="UP000585474">
    <property type="component" value="Unassembled WGS sequence"/>
</dbReference>
<evidence type="ECO:0000313" key="2">
    <source>
        <dbReference type="EMBL" id="GFZ11397.1"/>
    </source>
</evidence>
<keyword evidence="3" id="KW-1185">Reference proteome</keyword>
<dbReference type="AlphaFoldDB" id="A0A7J0GKQ2"/>